<evidence type="ECO:0000313" key="2">
    <source>
        <dbReference type="Proteomes" id="UP000641932"/>
    </source>
</evidence>
<name>A0A917ZUI5_9ACTN</name>
<dbReference type="RefSeq" id="WP_189133951.1">
    <property type="nucleotide sequence ID" value="NZ_BMMS01000023.1"/>
</dbReference>
<proteinExistence type="predicted"/>
<evidence type="ECO:0008006" key="3">
    <source>
        <dbReference type="Google" id="ProtNLM"/>
    </source>
</evidence>
<protein>
    <recommendedName>
        <fullName evidence="3">Ricin B lectin domain-containing protein</fullName>
    </recommendedName>
</protein>
<dbReference type="AlphaFoldDB" id="A0A917ZUI5"/>
<gene>
    <name evidence="1" type="ORF">GCM10012280_48880</name>
</gene>
<organism evidence="1 2">
    <name type="scientific">Wenjunlia tyrosinilytica</name>
    <dbReference type="NCBI Taxonomy" id="1544741"/>
    <lineage>
        <taxon>Bacteria</taxon>
        <taxon>Bacillati</taxon>
        <taxon>Actinomycetota</taxon>
        <taxon>Actinomycetes</taxon>
        <taxon>Kitasatosporales</taxon>
        <taxon>Streptomycetaceae</taxon>
        <taxon>Wenjunlia</taxon>
    </lineage>
</organism>
<reference evidence="1" key="2">
    <citation type="submission" date="2020-09" db="EMBL/GenBank/DDBJ databases">
        <authorList>
            <person name="Sun Q."/>
            <person name="Zhou Y."/>
        </authorList>
    </citation>
    <scope>NUCLEOTIDE SEQUENCE</scope>
    <source>
        <strain evidence="1">CGMCC 4.7201</strain>
    </source>
</reference>
<accession>A0A917ZUI5</accession>
<comment type="caution">
    <text evidence="1">The sequence shown here is derived from an EMBL/GenBank/DDBJ whole genome shotgun (WGS) entry which is preliminary data.</text>
</comment>
<dbReference type="Gene3D" id="2.80.10.50">
    <property type="match status" value="1"/>
</dbReference>
<sequence>MAPVPNGLYMVARPGEQLLTLEGGASEPKTPVVLLPPTGNPGEQEWQLEGLSNGNCTIRNLRSGTYLAFDGDPEANKPVVGFPEPREWALYQSEQPRTFHLVVPGGPIDGAELAVDLSPLRIFPPRIALRPLDVNDLRQAWTFEFME</sequence>
<dbReference type="EMBL" id="BMMS01000023">
    <property type="protein sequence ID" value="GGO94324.1"/>
    <property type="molecule type" value="Genomic_DNA"/>
</dbReference>
<dbReference type="SUPFAM" id="SSF50370">
    <property type="entry name" value="Ricin B-like lectins"/>
    <property type="match status" value="1"/>
</dbReference>
<keyword evidence="2" id="KW-1185">Reference proteome</keyword>
<dbReference type="InterPro" id="IPR035992">
    <property type="entry name" value="Ricin_B-like_lectins"/>
</dbReference>
<reference evidence="1" key="1">
    <citation type="journal article" date="2014" name="Int. J. Syst. Evol. Microbiol.">
        <title>Complete genome sequence of Corynebacterium casei LMG S-19264T (=DSM 44701T), isolated from a smear-ripened cheese.</title>
        <authorList>
            <consortium name="US DOE Joint Genome Institute (JGI-PGF)"/>
            <person name="Walter F."/>
            <person name="Albersmeier A."/>
            <person name="Kalinowski J."/>
            <person name="Ruckert C."/>
        </authorList>
    </citation>
    <scope>NUCLEOTIDE SEQUENCE</scope>
    <source>
        <strain evidence="1">CGMCC 4.7201</strain>
    </source>
</reference>
<dbReference type="Proteomes" id="UP000641932">
    <property type="component" value="Unassembled WGS sequence"/>
</dbReference>
<evidence type="ECO:0000313" key="1">
    <source>
        <dbReference type="EMBL" id="GGO94324.1"/>
    </source>
</evidence>